<name>K0SPA1_THAOC</name>
<reference evidence="2 3" key="1">
    <citation type="journal article" date="2012" name="Genome Biol.">
        <title>Genome and low-iron response of an oceanic diatom adapted to chronic iron limitation.</title>
        <authorList>
            <person name="Lommer M."/>
            <person name="Specht M."/>
            <person name="Roy A.S."/>
            <person name="Kraemer L."/>
            <person name="Andreson R."/>
            <person name="Gutowska M.A."/>
            <person name="Wolf J."/>
            <person name="Bergner S.V."/>
            <person name="Schilhabel M.B."/>
            <person name="Klostermeier U.C."/>
            <person name="Beiko R.G."/>
            <person name="Rosenstiel P."/>
            <person name="Hippler M."/>
            <person name="Laroche J."/>
        </authorList>
    </citation>
    <scope>NUCLEOTIDE SEQUENCE [LARGE SCALE GENOMIC DNA]</scope>
    <source>
        <strain evidence="2 3">CCMP1005</strain>
    </source>
</reference>
<keyword evidence="3" id="KW-1185">Reference proteome</keyword>
<comment type="caution">
    <text evidence="2">The sequence shown here is derived from an EMBL/GenBank/DDBJ whole genome shotgun (WGS) entry which is preliminary data.</text>
</comment>
<sequence>MEFTAARTIELVLTTHTGRRVAELVVYDAANLALAAAQRAKVLDLVAITIVTFGFQLNPIAPQYPQRTSILPRYPSRDRRGGPSFRCEPSACDSHLELAEHRDIRRPPPALLVSGRSLYHELVNSLASWPVAPFAERSLHRERLDPLASWPDAPYPSVFSDPSSPPARVSVLPPLASTEIGIVQKSGFRNPWNGLNSGSTQSGTKKGDTTHTPESCPFYLIRLLAAGGAISGAIRVLKIAPGEIAPRQKETCNRPMRPGRYFPLYVNRRRRAGPTVLAPEIAPGGRVLNRPDIAPEIERDRANLSLAPERGWIAPPLHASAALKIASGAKKKDLAPEIAPRLQAVLGLNRVRSQHFCQSVFGGSVKLGPHVSSYSAILRLACSCCLQESVCQPQNPRVGWVGNFEVTKALVGPLSADRVAVEEHHEHIWPPQLPSQYPNIHLRFRRSSSLADPKSNAFMLPWTPSRSVDPLPYVCPPFLYP</sequence>
<accession>K0SPA1</accession>
<dbReference type="AlphaFoldDB" id="K0SPA1"/>
<protein>
    <submittedName>
        <fullName evidence="2">Uncharacterized protein</fullName>
    </submittedName>
</protein>
<dbReference type="Proteomes" id="UP000266841">
    <property type="component" value="Unassembled WGS sequence"/>
</dbReference>
<organism evidence="2 3">
    <name type="scientific">Thalassiosira oceanica</name>
    <name type="common">Marine diatom</name>
    <dbReference type="NCBI Taxonomy" id="159749"/>
    <lineage>
        <taxon>Eukaryota</taxon>
        <taxon>Sar</taxon>
        <taxon>Stramenopiles</taxon>
        <taxon>Ochrophyta</taxon>
        <taxon>Bacillariophyta</taxon>
        <taxon>Coscinodiscophyceae</taxon>
        <taxon>Thalassiosirophycidae</taxon>
        <taxon>Thalassiosirales</taxon>
        <taxon>Thalassiosiraceae</taxon>
        <taxon>Thalassiosira</taxon>
    </lineage>
</organism>
<evidence type="ECO:0000313" key="2">
    <source>
        <dbReference type="EMBL" id="EJK60222.1"/>
    </source>
</evidence>
<evidence type="ECO:0000313" key="3">
    <source>
        <dbReference type="Proteomes" id="UP000266841"/>
    </source>
</evidence>
<feature type="compositionally biased region" description="Polar residues" evidence="1">
    <location>
        <begin position="193"/>
        <end position="204"/>
    </location>
</feature>
<dbReference type="EMBL" id="AGNL01021377">
    <property type="protein sequence ID" value="EJK60222.1"/>
    <property type="molecule type" value="Genomic_DNA"/>
</dbReference>
<feature type="region of interest" description="Disordered" evidence="1">
    <location>
        <begin position="191"/>
        <end position="211"/>
    </location>
</feature>
<evidence type="ECO:0000256" key="1">
    <source>
        <dbReference type="SAM" id="MobiDB-lite"/>
    </source>
</evidence>
<proteinExistence type="predicted"/>
<gene>
    <name evidence="2" type="ORF">THAOC_19477</name>
</gene>